<keyword evidence="1" id="KW-0456">Lyase</keyword>
<dbReference type="InterPro" id="IPR006680">
    <property type="entry name" value="Amidohydro-rel"/>
</dbReference>
<dbReference type="Proteomes" id="UP001500540">
    <property type="component" value="Unassembled WGS sequence"/>
</dbReference>
<sequence length="340" mass="38292">MKIDAFCHLLPRAYADRLFAIDDSPVARNIQKRVSGVPALVDMDVRFGFMDEFGSDYRQIINTAAPPLEDLGPVERTTELARIANDGMAELVADHPDRFAGFCAAVSLDDVEAAIAEAERAFDQLGAVGVQIYTHHHGGPMDQERFFPFYEAVAKRGDKMIQVHPCRDSSWPDYKTEERSKFEMWWTLGWEYDLAAFMSRLVFAGIFERLPDIKILMHHGGAMIPHFAGRVGPGWDQLGARTPENQREDITGYPLTKRPIEYFKKFYVDTAYFGAGDAMRTAIKFFGVDRTLFGSDTPFDPEKGPGYTRSTIANLEEMEILTDDDREAIYHGNVTGLLGL</sequence>
<evidence type="ECO:0000313" key="4">
    <source>
        <dbReference type="Proteomes" id="UP001500540"/>
    </source>
</evidence>
<accession>A0ABP7FZN6</accession>
<reference evidence="4" key="1">
    <citation type="journal article" date="2019" name="Int. J. Syst. Evol. Microbiol.">
        <title>The Global Catalogue of Microorganisms (GCM) 10K type strain sequencing project: providing services to taxonomists for standard genome sequencing and annotation.</title>
        <authorList>
            <consortium name="The Broad Institute Genomics Platform"/>
            <consortium name="The Broad Institute Genome Sequencing Center for Infectious Disease"/>
            <person name="Wu L."/>
            <person name="Ma J."/>
        </authorList>
    </citation>
    <scope>NUCLEOTIDE SEQUENCE [LARGE SCALE GENOMIC DNA]</scope>
    <source>
        <strain evidence="4">JCM 16950</strain>
    </source>
</reference>
<evidence type="ECO:0000256" key="1">
    <source>
        <dbReference type="ARBA" id="ARBA00023239"/>
    </source>
</evidence>
<gene>
    <name evidence="3" type="ORF">GCM10022240_01970</name>
</gene>
<dbReference type="EMBL" id="BAABAF010000001">
    <property type="protein sequence ID" value="GAA3752485.1"/>
    <property type="molecule type" value="Genomic_DNA"/>
</dbReference>
<evidence type="ECO:0000259" key="2">
    <source>
        <dbReference type="Pfam" id="PF04909"/>
    </source>
</evidence>
<organism evidence="3 4">
    <name type="scientific">Microbacterium kribbense</name>
    <dbReference type="NCBI Taxonomy" id="433645"/>
    <lineage>
        <taxon>Bacteria</taxon>
        <taxon>Bacillati</taxon>
        <taxon>Actinomycetota</taxon>
        <taxon>Actinomycetes</taxon>
        <taxon>Micrococcales</taxon>
        <taxon>Microbacteriaceae</taxon>
        <taxon>Microbacterium</taxon>
    </lineage>
</organism>
<dbReference type="Gene3D" id="3.20.20.140">
    <property type="entry name" value="Metal-dependent hydrolases"/>
    <property type="match status" value="1"/>
</dbReference>
<dbReference type="RefSeq" id="WP_344779606.1">
    <property type="nucleotide sequence ID" value="NZ_BAABAF010000001.1"/>
</dbReference>
<comment type="caution">
    <text evidence="3">The sequence shown here is derived from an EMBL/GenBank/DDBJ whole genome shotgun (WGS) entry which is preliminary data.</text>
</comment>
<feature type="domain" description="Amidohydrolase-related" evidence="2">
    <location>
        <begin position="3"/>
        <end position="339"/>
    </location>
</feature>
<evidence type="ECO:0000313" key="3">
    <source>
        <dbReference type="EMBL" id="GAA3752485.1"/>
    </source>
</evidence>
<dbReference type="Pfam" id="PF04909">
    <property type="entry name" value="Amidohydro_2"/>
    <property type="match status" value="1"/>
</dbReference>
<name>A0ABP7FZN6_9MICO</name>
<dbReference type="InterPro" id="IPR032466">
    <property type="entry name" value="Metal_Hydrolase"/>
</dbReference>
<dbReference type="PANTHER" id="PTHR21240:SF28">
    <property type="entry name" value="ISO-OROTATE DECARBOXYLASE (EUROFUNG)"/>
    <property type="match status" value="1"/>
</dbReference>
<dbReference type="SUPFAM" id="SSF51556">
    <property type="entry name" value="Metallo-dependent hydrolases"/>
    <property type="match status" value="1"/>
</dbReference>
<dbReference type="InterPro" id="IPR032465">
    <property type="entry name" value="ACMSD"/>
</dbReference>
<proteinExistence type="predicted"/>
<dbReference type="PANTHER" id="PTHR21240">
    <property type="entry name" value="2-AMINO-3-CARBOXYLMUCONATE-6-SEMIALDEHYDE DECARBOXYLASE"/>
    <property type="match status" value="1"/>
</dbReference>
<keyword evidence="4" id="KW-1185">Reference proteome</keyword>
<protein>
    <submittedName>
        <fullName evidence="3">Amidohydrolase family protein</fullName>
    </submittedName>
</protein>